<keyword evidence="5" id="KW-1185">Reference proteome</keyword>
<dbReference type="InterPro" id="IPR001633">
    <property type="entry name" value="EAL_dom"/>
</dbReference>
<proteinExistence type="predicted"/>
<dbReference type="PANTHER" id="PTHR44757:SF2">
    <property type="entry name" value="BIOFILM ARCHITECTURE MAINTENANCE PROTEIN MBAA"/>
    <property type="match status" value="1"/>
</dbReference>
<dbReference type="InterPro" id="IPR000700">
    <property type="entry name" value="PAS-assoc_C"/>
</dbReference>
<dbReference type="Pfam" id="PF08448">
    <property type="entry name" value="PAS_4"/>
    <property type="match status" value="1"/>
</dbReference>
<dbReference type="Gene3D" id="3.20.20.450">
    <property type="entry name" value="EAL domain"/>
    <property type="match status" value="1"/>
</dbReference>
<dbReference type="OrthoDB" id="9814202at2"/>
<comment type="caution">
    <text evidence="4">The sequence shown here is derived from an EMBL/GenBank/DDBJ whole genome shotgun (WGS) entry which is preliminary data.</text>
</comment>
<dbReference type="CDD" id="cd01948">
    <property type="entry name" value="EAL"/>
    <property type="match status" value="1"/>
</dbReference>
<dbReference type="Proteomes" id="UP000469430">
    <property type="component" value="Unassembled WGS sequence"/>
</dbReference>
<dbReference type="EMBL" id="WTYJ01000003">
    <property type="protein sequence ID" value="MXP00174.1"/>
    <property type="molecule type" value="Genomic_DNA"/>
</dbReference>
<dbReference type="InterPro" id="IPR035965">
    <property type="entry name" value="PAS-like_dom_sf"/>
</dbReference>
<evidence type="ECO:0000259" key="1">
    <source>
        <dbReference type="PROSITE" id="PS50113"/>
    </source>
</evidence>
<dbReference type="SUPFAM" id="SSF141868">
    <property type="entry name" value="EAL domain-like"/>
    <property type="match status" value="1"/>
</dbReference>
<dbReference type="Gene3D" id="3.30.450.20">
    <property type="entry name" value="PAS domain"/>
    <property type="match status" value="2"/>
</dbReference>
<dbReference type="InterPro" id="IPR013655">
    <property type="entry name" value="PAS_fold_3"/>
</dbReference>
<dbReference type="InterPro" id="IPR035919">
    <property type="entry name" value="EAL_sf"/>
</dbReference>
<dbReference type="CDD" id="cd00130">
    <property type="entry name" value="PAS"/>
    <property type="match status" value="1"/>
</dbReference>
<name>A0A6I4U0J8_9SPHN</name>
<sequence length="722" mass="78972">MDRTYSFDHYRPLASADEAVKAYGSDPDAAESGAHGDGYLAAIACGFDHLPQMVVVVRRSSCDGYVNARWVDHIGLTSCESGWNNWSQFVHPADQPAILSAFSAHPRAAPLECRIRHRDGSYNWFLASVQCVEFGGAVYDQVVFTDIDDQVAMRTRILADAAQRDHMLDASMDCIKIINLDGSLRHMNLSGCIALGVPVDETEFGMDWSALLPADLRSRSRAAVKSAARGQTVRFSGTTQLAGEAEQHWDNLLTPLKDEAGKPTAILCVSRDVTIQQEAEDRLRELGEIDSLTGLLNRRAFYNRLKRVLRKARGQASNVGMILIDLDHFKHVNDTIGHGAGDHLLRVFSRRMVRSVIAARTGNQPIYFARLGGDEFAILLENVSSVAEMTALATVAKQQMQAPILHSGGSVNGDLSAGCALYPRDAANASDLMRCADTALNDMKLTGRGGVRVFNVHMAHAAETVARQLRRARNLVADDLIEPYYQPQLQLDGLTICGFEALLRWRDGAGRIQGPAAITEAFRNFELATQVGGRMQERVFADIASWRARGLAVQPIAINVAPVEFLADDFAESFLARLRHYAIPHNLIEVEVTEHALVERGAEHVIRALKKFKAAGIRIMLDDFGVGQSALVHLTDYPVDGIKIDRSFIKEMTQGGPHHAIVKTLVELGPALSLSVIAEGIEGSDQLAALRRIGCHVGQGFLFDPALEPEKAIQSLGQVYSG</sequence>
<dbReference type="SMART" id="SM00052">
    <property type="entry name" value="EAL"/>
    <property type="match status" value="1"/>
</dbReference>
<accession>A0A6I4U0J8</accession>
<dbReference type="InterPro" id="IPR000160">
    <property type="entry name" value="GGDEF_dom"/>
</dbReference>
<dbReference type="InterPro" id="IPR043128">
    <property type="entry name" value="Rev_trsase/Diguanyl_cyclase"/>
</dbReference>
<dbReference type="PROSITE" id="PS50113">
    <property type="entry name" value="PAC"/>
    <property type="match status" value="1"/>
</dbReference>
<dbReference type="InterPro" id="IPR013656">
    <property type="entry name" value="PAS_4"/>
</dbReference>
<protein>
    <submittedName>
        <fullName evidence="4">EAL domain-containing protein</fullName>
    </submittedName>
</protein>
<dbReference type="Pfam" id="PF00990">
    <property type="entry name" value="GGDEF"/>
    <property type="match status" value="1"/>
</dbReference>
<dbReference type="InterPro" id="IPR029787">
    <property type="entry name" value="Nucleotide_cyclase"/>
</dbReference>
<dbReference type="AlphaFoldDB" id="A0A6I4U0J8"/>
<dbReference type="RefSeq" id="WP_161391902.1">
    <property type="nucleotide sequence ID" value="NZ_JBHSCP010000002.1"/>
</dbReference>
<evidence type="ECO:0000259" key="2">
    <source>
        <dbReference type="PROSITE" id="PS50883"/>
    </source>
</evidence>
<dbReference type="PROSITE" id="PS50887">
    <property type="entry name" value="GGDEF"/>
    <property type="match status" value="1"/>
</dbReference>
<dbReference type="PANTHER" id="PTHR44757">
    <property type="entry name" value="DIGUANYLATE CYCLASE DGCP"/>
    <property type="match status" value="1"/>
</dbReference>
<organism evidence="4 5">
    <name type="scientific">Croceibacterium xixiisoli</name>
    <dbReference type="NCBI Taxonomy" id="1476466"/>
    <lineage>
        <taxon>Bacteria</taxon>
        <taxon>Pseudomonadati</taxon>
        <taxon>Pseudomonadota</taxon>
        <taxon>Alphaproteobacteria</taxon>
        <taxon>Sphingomonadales</taxon>
        <taxon>Erythrobacteraceae</taxon>
        <taxon>Croceibacterium</taxon>
    </lineage>
</organism>
<feature type="domain" description="EAL" evidence="2">
    <location>
        <begin position="462"/>
        <end position="720"/>
    </location>
</feature>
<evidence type="ECO:0000313" key="5">
    <source>
        <dbReference type="Proteomes" id="UP000469430"/>
    </source>
</evidence>
<evidence type="ECO:0000313" key="4">
    <source>
        <dbReference type="EMBL" id="MXP00174.1"/>
    </source>
</evidence>
<dbReference type="PROSITE" id="PS50883">
    <property type="entry name" value="EAL"/>
    <property type="match status" value="1"/>
</dbReference>
<dbReference type="SUPFAM" id="SSF55073">
    <property type="entry name" value="Nucleotide cyclase"/>
    <property type="match status" value="1"/>
</dbReference>
<dbReference type="Pfam" id="PF00563">
    <property type="entry name" value="EAL"/>
    <property type="match status" value="1"/>
</dbReference>
<dbReference type="InterPro" id="IPR052155">
    <property type="entry name" value="Biofilm_reg_signaling"/>
</dbReference>
<feature type="domain" description="GGDEF" evidence="3">
    <location>
        <begin position="317"/>
        <end position="456"/>
    </location>
</feature>
<dbReference type="SMART" id="SM00267">
    <property type="entry name" value="GGDEF"/>
    <property type="match status" value="1"/>
</dbReference>
<dbReference type="Gene3D" id="3.30.70.270">
    <property type="match status" value="1"/>
</dbReference>
<evidence type="ECO:0000259" key="3">
    <source>
        <dbReference type="PROSITE" id="PS50887"/>
    </source>
</evidence>
<dbReference type="NCBIfam" id="TIGR00254">
    <property type="entry name" value="GGDEF"/>
    <property type="match status" value="1"/>
</dbReference>
<dbReference type="SUPFAM" id="SSF55785">
    <property type="entry name" value="PYP-like sensor domain (PAS domain)"/>
    <property type="match status" value="2"/>
</dbReference>
<dbReference type="CDD" id="cd01949">
    <property type="entry name" value="GGDEF"/>
    <property type="match status" value="1"/>
</dbReference>
<gene>
    <name evidence="4" type="ORF">GRI97_14365</name>
</gene>
<feature type="domain" description="PAC" evidence="1">
    <location>
        <begin position="231"/>
        <end position="285"/>
    </location>
</feature>
<dbReference type="InterPro" id="IPR000014">
    <property type="entry name" value="PAS"/>
</dbReference>
<reference evidence="4 5" key="1">
    <citation type="submission" date="2019-12" db="EMBL/GenBank/DDBJ databases">
        <title>Genomic-based taxomic classification of the family Erythrobacteraceae.</title>
        <authorList>
            <person name="Xu L."/>
        </authorList>
    </citation>
    <scope>NUCLEOTIDE SEQUENCE [LARGE SCALE GENOMIC DNA]</scope>
    <source>
        <strain evidence="4 5">S36</strain>
    </source>
</reference>
<dbReference type="Pfam" id="PF08447">
    <property type="entry name" value="PAS_3"/>
    <property type="match status" value="1"/>
</dbReference>